<keyword evidence="2" id="KW-0418">Kinase</keyword>
<dbReference type="GO" id="GO:0004714">
    <property type="term" value="F:transmembrane receptor protein tyrosine kinase activity"/>
    <property type="evidence" value="ECO:0007669"/>
    <property type="project" value="TreeGrafter"/>
</dbReference>
<organism evidence="2 3">
    <name type="scientific">Stichopus japonicus</name>
    <name type="common">Sea cucumber</name>
    <dbReference type="NCBI Taxonomy" id="307972"/>
    <lineage>
        <taxon>Eukaryota</taxon>
        <taxon>Metazoa</taxon>
        <taxon>Echinodermata</taxon>
        <taxon>Eleutherozoa</taxon>
        <taxon>Echinozoa</taxon>
        <taxon>Holothuroidea</taxon>
        <taxon>Aspidochirotacea</taxon>
        <taxon>Aspidochirotida</taxon>
        <taxon>Stichopodidae</taxon>
        <taxon>Apostichopus</taxon>
    </lineage>
</organism>
<dbReference type="Proteomes" id="UP000230750">
    <property type="component" value="Unassembled WGS sequence"/>
</dbReference>
<reference evidence="2 3" key="1">
    <citation type="journal article" date="2017" name="PLoS Biol.">
        <title>The sea cucumber genome provides insights into morphological evolution and visceral regeneration.</title>
        <authorList>
            <person name="Zhang X."/>
            <person name="Sun L."/>
            <person name="Yuan J."/>
            <person name="Sun Y."/>
            <person name="Gao Y."/>
            <person name="Zhang L."/>
            <person name="Li S."/>
            <person name="Dai H."/>
            <person name="Hamel J.F."/>
            <person name="Liu C."/>
            <person name="Yu Y."/>
            <person name="Liu S."/>
            <person name="Lin W."/>
            <person name="Guo K."/>
            <person name="Jin S."/>
            <person name="Xu P."/>
            <person name="Storey K.B."/>
            <person name="Huan P."/>
            <person name="Zhang T."/>
            <person name="Zhou Y."/>
            <person name="Zhang J."/>
            <person name="Lin C."/>
            <person name="Li X."/>
            <person name="Xing L."/>
            <person name="Huo D."/>
            <person name="Sun M."/>
            <person name="Wang L."/>
            <person name="Mercier A."/>
            <person name="Li F."/>
            <person name="Yang H."/>
            <person name="Xiang J."/>
        </authorList>
    </citation>
    <scope>NUCLEOTIDE SEQUENCE [LARGE SCALE GENOMIC DNA]</scope>
    <source>
        <strain evidence="2">Shaxun</strain>
        <tissue evidence="2">Muscle</tissue>
    </source>
</reference>
<comment type="caution">
    <text evidence="2">The sequence shown here is derived from an EMBL/GenBank/DDBJ whole genome shotgun (WGS) entry which is preliminary data.</text>
</comment>
<protein>
    <submittedName>
        <fullName evidence="2">Putative tyrosine-protein kinase</fullName>
    </submittedName>
</protein>
<feature type="domain" description="Protein kinase" evidence="1">
    <location>
        <begin position="1"/>
        <end position="127"/>
    </location>
</feature>
<dbReference type="SMART" id="SM00219">
    <property type="entry name" value="TyrKc"/>
    <property type="match status" value="1"/>
</dbReference>
<dbReference type="InterPro" id="IPR000719">
    <property type="entry name" value="Prot_kinase_dom"/>
</dbReference>
<dbReference type="GO" id="GO:0051897">
    <property type="term" value="P:positive regulation of phosphatidylinositol 3-kinase/protein kinase B signal transduction"/>
    <property type="evidence" value="ECO:0007669"/>
    <property type="project" value="TreeGrafter"/>
</dbReference>
<gene>
    <name evidence="2" type="ORF">BSL78_18745</name>
</gene>
<dbReference type="PANTHER" id="PTHR24416:SF614">
    <property type="entry name" value="PROTEIN KINASE DOMAIN-CONTAINING PROTEIN"/>
    <property type="match status" value="1"/>
</dbReference>
<evidence type="ECO:0000313" key="3">
    <source>
        <dbReference type="Proteomes" id="UP000230750"/>
    </source>
</evidence>
<dbReference type="InterPro" id="IPR050122">
    <property type="entry name" value="RTK"/>
</dbReference>
<evidence type="ECO:0000313" key="2">
    <source>
        <dbReference type="EMBL" id="PIK44385.1"/>
    </source>
</evidence>
<dbReference type="EMBL" id="MRZV01000779">
    <property type="protein sequence ID" value="PIK44385.1"/>
    <property type="molecule type" value="Genomic_DNA"/>
</dbReference>
<dbReference type="GO" id="GO:0005524">
    <property type="term" value="F:ATP binding"/>
    <property type="evidence" value="ECO:0007669"/>
    <property type="project" value="InterPro"/>
</dbReference>
<dbReference type="SUPFAM" id="SSF56112">
    <property type="entry name" value="Protein kinase-like (PK-like)"/>
    <property type="match status" value="1"/>
</dbReference>
<dbReference type="PRINTS" id="PR00109">
    <property type="entry name" value="TYRKINASE"/>
</dbReference>
<dbReference type="AlphaFoldDB" id="A0A2G8K8T7"/>
<dbReference type="GO" id="GO:0043235">
    <property type="term" value="C:receptor complex"/>
    <property type="evidence" value="ECO:0007669"/>
    <property type="project" value="TreeGrafter"/>
</dbReference>
<dbReference type="OrthoDB" id="3256376at2759"/>
<dbReference type="STRING" id="307972.A0A2G8K8T7"/>
<dbReference type="PROSITE" id="PS50011">
    <property type="entry name" value="PROTEIN_KINASE_DOM"/>
    <property type="match status" value="1"/>
</dbReference>
<dbReference type="InterPro" id="IPR011009">
    <property type="entry name" value="Kinase-like_dom_sf"/>
</dbReference>
<dbReference type="Gene3D" id="1.10.510.10">
    <property type="entry name" value="Transferase(Phosphotransferase) domain 1"/>
    <property type="match status" value="1"/>
</dbReference>
<evidence type="ECO:0000259" key="1">
    <source>
        <dbReference type="PROSITE" id="PS50011"/>
    </source>
</evidence>
<proteinExistence type="predicted"/>
<keyword evidence="3" id="KW-1185">Reference proteome</keyword>
<keyword evidence="2" id="KW-0808">Transferase</keyword>
<dbReference type="PANTHER" id="PTHR24416">
    <property type="entry name" value="TYROSINE-PROTEIN KINASE RECEPTOR"/>
    <property type="match status" value="1"/>
</dbReference>
<name>A0A2G8K8T7_STIJA</name>
<dbReference type="InterPro" id="IPR020635">
    <property type="entry name" value="Tyr_kinase_cat_dom"/>
</dbReference>
<sequence>MKKRNFPLPVGCEAEIAKYYDVNSATTRKNPPIAWLPPETIFLSEYGISSDIWSFGILLWEIFSFGEAPYHTNTAKEIEGHIRQLKCLEQPDCCPGAIYNLMLSTWHKNSRQRPTIMKVRNKIEELYEGIAKVDMTQPADTSYIVLEPNDYNEVNF</sequence>
<dbReference type="GO" id="GO:0007169">
    <property type="term" value="P:cell surface receptor protein tyrosine kinase signaling pathway"/>
    <property type="evidence" value="ECO:0007669"/>
    <property type="project" value="TreeGrafter"/>
</dbReference>
<dbReference type="GO" id="GO:0005886">
    <property type="term" value="C:plasma membrane"/>
    <property type="evidence" value="ECO:0007669"/>
    <property type="project" value="TreeGrafter"/>
</dbReference>
<dbReference type="InterPro" id="IPR001245">
    <property type="entry name" value="Ser-Thr/Tyr_kinase_cat_dom"/>
</dbReference>
<dbReference type="Pfam" id="PF07714">
    <property type="entry name" value="PK_Tyr_Ser-Thr"/>
    <property type="match status" value="1"/>
</dbReference>
<accession>A0A2G8K8T7</accession>
<dbReference type="GO" id="GO:0010976">
    <property type="term" value="P:positive regulation of neuron projection development"/>
    <property type="evidence" value="ECO:0007669"/>
    <property type="project" value="TreeGrafter"/>
</dbReference>